<reference evidence="6 7" key="1">
    <citation type="submission" date="2015-04" db="EMBL/GenBank/DDBJ databases">
        <title>The draft genome sequence of Roseovarius sp.R12b.</title>
        <authorList>
            <person name="Li G."/>
            <person name="Lai Q."/>
            <person name="Shao Z."/>
            <person name="Yan P."/>
        </authorList>
    </citation>
    <scope>NUCLEOTIDE SEQUENCE [LARGE SCALE GENOMIC DNA]</scope>
    <source>
        <strain evidence="6 7">R12B</strain>
    </source>
</reference>
<keyword evidence="2" id="KW-0808">Transferase</keyword>
<dbReference type="PANTHER" id="PTHR43851">
    <property type="match status" value="1"/>
</dbReference>
<dbReference type="InterPro" id="IPR051409">
    <property type="entry name" value="Atypical_kinase_ADCK"/>
</dbReference>
<dbReference type="Proteomes" id="UP000051295">
    <property type="component" value="Unassembled WGS sequence"/>
</dbReference>
<dbReference type="SUPFAM" id="SSF56112">
    <property type="entry name" value="Protein kinase-like (PK-like)"/>
    <property type="match status" value="1"/>
</dbReference>
<keyword evidence="3" id="KW-0547">Nucleotide-binding</keyword>
<comment type="similarity">
    <text evidence="1">Belongs to the protein kinase superfamily. ADCK protein kinase family.</text>
</comment>
<dbReference type="GO" id="GO:0005524">
    <property type="term" value="F:ATP binding"/>
    <property type="evidence" value="ECO:0007669"/>
    <property type="project" value="UniProtKB-KW"/>
</dbReference>
<proteinExistence type="inferred from homology"/>
<evidence type="ECO:0000256" key="4">
    <source>
        <dbReference type="ARBA" id="ARBA00022840"/>
    </source>
</evidence>
<evidence type="ECO:0000313" key="6">
    <source>
        <dbReference type="EMBL" id="KRS10883.1"/>
    </source>
</evidence>
<keyword evidence="4" id="KW-0067">ATP-binding</keyword>
<dbReference type="InterPro" id="IPR034646">
    <property type="entry name" value="ADCK3_dom"/>
</dbReference>
<evidence type="ECO:0000259" key="5">
    <source>
        <dbReference type="Pfam" id="PF03109"/>
    </source>
</evidence>
<name>A0A0T5NPQ4_9RHOB</name>
<evidence type="ECO:0000313" key="7">
    <source>
        <dbReference type="Proteomes" id="UP000051295"/>
    </source>
</evidence>
<feature type="domain" description="ABC1 atypical kinase-like" evidence="5">
    <location>
        <begin position="103"/>
        <end position="339"/>
    </location>
</feature>
<dbReference type="GO" id="GO:0016740">
    <property type="term" value="F:transferase activity"/>
    <property type="evidence" value="ECO:0007669"/>
    <property type="project" value="UniProtKB-KW"/>
</dbReference>
<dbReference type="CDD" id="cd13970">
    <property type="entry name" value="ABC1_ADCK3"/>
    <property type="match status" value="1"/>
</dbReference>
<dbReference type="InterPro" id="IPR004147">
    <property type="entry name" value="ABC1_dom"/>
</dbReference>
<dbReference type="RefSeq" id="WP_057796335.1">
    <property type="nucleotide sequence ID" value="NZ_LAXJ01000026.1"/>
</dbReference>
<evidence type="ECO:0000256" key="2">
    <source>
        <dbReference type="ARBA" id="ARBA00022679"/>
    </source>
</evidence>
<gene>
    <name evidence="6" type="ORF">XM53_19290</name>
</gene>
<dbReference type="AlphaFoldDB" id="A0A0T5NPQ4"/>
<dbReference type="STRING" id="1641875.XM53_19290"/>
<dbReference type="EMBL" id="LAXJ01000026">
    <property type="protein sequence ID" value="KRS10883.1"/>
    <property type="molecule type" value="Genomic_DNA"/>
</dbReference>
<dbReference type="InterPro" id="IPR011009">
    <property type="entry name" value="Kinase-like_dom_sf"/>
</dbReference>
<keyword evidence="7" id="KW-1185">Reference proteome</keyword>
<evidence type="ECO:0000256" key="3">
    <source>
        <dbReference type="ARBA" id="ARBA00022741"/>
    </source>
</evidence>
<dbReference type="Pfam" id="PF03109">
    <property type="entry name" value="ABC1"/>
    <property type="match status" value="1"/>
</dbReference>
<evidence type="ECO:0000256" key="1">
    <source>
        <dbReference type="ARBA" id="ARBA00009670"/>
    </source>
</evidence>
<comment type="caution">
    <text evidence="6">The sequence shown here is derived from an EMBL/GenBank/DDBJ whole genome shotgun (WGS) entry which is preliminary data.</text>
</comment>
<dbReference type="PATRIC" id="fig|1641875.4.peg.2391"/>
<organism evidence="6 7">
    <name type="scientific">Roseovarius atlanticus</name>
    <dbReference type="NCBI Taxonomy" id="1641875"/>
    <lineage>
        <taxon>Bacteria</taxon>
        <taxon>Pseudomonadati</taxon>
        <taxon>Pseudomonadota</taxon>
        <taxon>Alphaproteobacteria</taxon>
        <taxon>Rhodobacterales</taxon>
        <taxon>Roseobacteraceae</taxon>
        <taxon>Roseovarius</taxon>
    </lineage>
</organism>
<dbReference type="PANTHER" id="PTHR43851:SF3">
    <property type="entry name" value="COENZYME Q8"/>
    <property type="match status" value="1"/>
</dbReference>
<dbReference type="GO" id="GO:0006744">
    <property type="term" value="P:ubiquinone biosynthetic process"/>
    <property type="evidence" value="ECO:0007669"/>
    <property type="project" value="TreeGrafter"/>
</dbReference>
<protein>
    <recommendedName>
        <fullName evidence="5">ABC1 atypical kinase-like domain-containing protein</fullName>
    </recommendedName>
</protein>
<sequence length="442" mass="48967">MNDQNPPDRKRAARVPTGRFTRMARTGGMATALAGNVATRGGWELLRGRKPRLQDLLMTPGNVTRVADHLANMRGAAMKAGQLLSMETADMLPPELAEILARLRADAQFMPPAQLKKVLAANWGRDFLRHFKRFDVHPIAAASIGQVHRAQTRDGRDLAIKVQYPGIRDSIDSDMRNLGLILRRSGMMPASFDTDRMLTDAAAQLHEETDYTREAAALNRFRAHLAGDPDFVLPEVHDDLRTRDILAMSFVEGHGIDTAADMDQPTRDRIATALVTLTLRELFELHDMQTDPNFANYRYQPDTGRIVLLDFGATLEFAPDRVKSYRALFNAALSGDDDAAWDAMIAIGLVGADTYATDRAHILRLFGIAAEPLRQGGTLDFATCGLLARLRREGLLLADEQVDIHAPPTDTLLLQRKVLGCYLLAERLSARVDLDPILARFA</sequence>
<accession>A0A0T5NPQ4</accession>